<accession>A0A2N9F778</accession>
<dbReference type="EMBL" id="OIVN01000594">
    <property type="protein sequence ID" value="SPC82709.1"/>
    <property type="molecule type" value="Genomic_DNA"/>
</dbReference>
<dbReference type="SUPFAM" id="SSF56672">
    <property type="entry name" value="DNA/RNA polymerases"/>
    <property type="match status" value="1"/>
</dbReference>
<feature type="region of interest" description="Disordered" evidence="1">
    <location>
        <begin position="44"/>
        <end position="87"/>
    </location>
</feature>
<dbReference type="Pfam" id="PF07727">
    <property type="entry name" value="RVT_2"/>
    <property type="match status" value="1"/>
</dbReference>
<feature type="region of interest" description="Disordered" evidence="1">
    <location>
        <begin position="100"/>
        <end position="120"/>
    </location>
</feature>
<evidence type="ECO:0000256" key="1">
    <source>
        <dbReference type="SAM" id="MobiDB-lite"/>
    </source>
</evidence>
<evidence type="ECO:0000313" key="3">
    <source>
        <dbReference type="EMBL" id="SPC82709.1"/>
    </source>
</evidence>
<name>A0A2N9F778_FAGSY</name>
<dbReference type="PANTHER" id="PTHR11439:SF524">
    <property type="entry name" value="RNA-DIRECTED DNA POLYMERASE, PROTEIN KINASE RLK-PELLE-DLSV FAMILY"/>
    <property type="match status" value="1"/>
</dbReference>
<sequence>MVVERAHRNSDGGGGAIPEMVEAAEECQKRRRLHETLRAMALIPCQRSNSNKGSSFNSRGKGFHQSGSRPPYNPRNGHQHSSSKNNSQSALAALHLNTPTEGEWVPDTGSTAHITDDPGTLEQNSVAERKHRHVVELENSALVSSPPHIPSPLSLNLPPIPSLALENSALVSSPPHIPSPLSLLPEPPTSTHPMTTRGRIGIVKPNPKYALAVVFPTTPPEPKSIKVALRDLGWRAAMDDEMKALHQNNTWVLVPRQPSMHIIGCRWIFKTKLHSDGSLDRLKARLVAKGYNQQERVDFLETFSPVIRPATICIILTLATMKGWSLRQLDVKNAFLHGHLDTTVFMDQPPGFEDSTAPTHVCQLKRALYGLKQAPRAWFDQFSSFLIDYGFFCSTADSSLFIYNHDSHILILLVYVDDIILTGSSDSLLADFVSHLDLLAHTNMLDCKPVATPMATKRVSLSHAEELYSDITEYRRIVGTLQYLTLTRLDLSYAVNTVCQYMHAPTNEHFQMVKRILRYVKGTRSLGVRILRHSSLDLFAFSDADWAGCPITQRSTTGFCTFLGSNCISWSAKKQPTISRSSTEAEYRAMASTAAELTWVSFILRDIGLYQAQPLTLFCDNLFALHMSVNPVLHARTKHIAIDYHFVREKVALGTLITRFVPSSSQLADLFTKPLSRVTFDGLKSKLGLWATPTSSLKGGGKEEYPTCL</sequence>
<gene>
    <name evidence="3" type="ORF">FSB_LOCUS10591</name>
</gene>
<organism evidence="3">
    <name type="scientific">Fagus sylvatica</name>
    <name type="common">Beechnut</name>
    <dbReference type="NCBI Taxonomy" id="28930"/>
    <lineage>
        <taxon>Eukaryota</taxon>
        <taxon>Viridiplantae</taxon>
        <taxon>Streptophyta</taxon>
        <taxon>Embryophyta</taxon>
        <taxon>Tracheophyta</taxon>
        <taxon>Spermatophyta</taxon>
        <taxon>Magnoliopsida</taxon>
        <taxon>eudicotyledons</taxon>
        <taxon>Gunneridae</taxon>
        <taxon>Pentapetalae</taxon>
        <taxon>rosids</taxon>
        <taxon>fabids</taxon>
        <taxon>Fagales</taxon>
        <taxon>Fagaceae</taxon>
        <taxon>Fagus</taxon>
    </lineage>
</organism>
<protein>
    <recommendedName>
        <fullName evidence="2">Reverse transcriptase Ty1/copia-type domain-containing protein</fullName>
    </recommendedName>
</protein>
<dbReference type="InterPro" id="IPR043502">
    <property type="entry name" value="DNA/RNA_pol_sf"/>
</dbReference>
<dbReference type="AlphaFoldDB" id="A0A2N9F778"/>
<feature type="compositionally biased region" description="Polar residues" evidence="1">
    <location>
        <begin position="46"/>
        <end position="58"/>
    </location>
</feature>
<proteinExistence type="predicted"/>
<dbReference type="PANTHER" id="PTHR11439">
    <property type="entry name" value="GAG-POL-RELATED RETROTRANSPOSON"/>
    <property type="match status" value="1"/>
</dbReference>
<feature type="domain" description="Reverse transcriptase Ty1/copia-type" evidence="2">
    <location>
        <begin position="248"/>
        <end position="437"/>
    </location>
</feature>
<dbReference type="InterPro" id="IPR013103">
    <property type="entry name" value="RVT_2"/>
</dbReference>
<dbReference type="CDD" id="cd09272">
    <property type="entry name" value="RNase_HI_RT_Ty1"/>
    <property type="match status" value="1"/>
</dbReference>
<evidence type="ECO:0000259" key="2">
    <source>
        <dbReference type="Pfam" id="PF07727"/>
    </source>
</evidence>
<reference evidence="3" key="1">
    <citation type="submission" date="2018-02" db="EMBL/GenBank/DDBJ databases">
        <authorList>
            <person name="Cohen D.B."/>
            <person name="Kent A.D."/>
        </authorList>
    </citation>
    <scope>NUCLEOTIDE SEQUENCE</scope>
</reference>